<geneLocation type="plasmid" evidence="1 2">
    <name>pROLI81</name>
</geneLocation>
<evidence type="ECO:0000313" key="2">
    <source>
        <dbReference type="Proteomes" id="UP001318682"/>
    </source>
</evidence>
<proteinExistence type="predicted"/>
<protein>
    <recommendedName>
        <fullName evidence="3">Addiction module killer protein</fullName>
    </recommendedName>
</protein>
<dbReference type="InterPro" id="IPR009241">
    <property type="entry name" value="HigB-like"/>
</dbReference>
<gene>
    <name evidence="1" type="ORF">ROLI_048040</name>
</gene>
<organism evidence="1 2">
    <name type="scientific">Roseobacter fucihabitans</name>
    <dbReference type="NCBI Taxonomy" id="1537242"/>
    <lineage>
        <taxon>Bacteria</taxon>
        <taxon>Pseudomonadati</taxon>
        <taxon>Pseudomonadota</taxon>
        <taxon>Alphaproteobacteria</taxon>
        <taxon>Rhodobacterales</taxon>
        <taxon>Roseobacteraceae</taxon>
        <taxon>Roseobacter</taxon>
    </lineage>
</organism>
<keyword evidence="1" id="KW-0614">Plasmid</keyword>
<keyword evidence="2" id="KW-1185">Reference proteome</keyword>
<sequence>MARILVRLNRLAEGNAGDVKPVGGGISELRVNYGPGYRIYYLQRGSLVVVLLCGGDKGTQTKDIKTAKELAQKWKD</sequence>
<dbReference type="PANTHER" id="PTHR41791:SF1">
    <property type="entry name" value="SSL7039 PROTEIN"/>
    <property type="match status" value="1"/>
</dbReference>
<dbReference type="Pfam" id="PF05973">
    <property type="entry name" value="Gp49"/>
    <property type="match status" value="1"/>
</dbReference>
<dbReference type="PIRSF" id="PIRSF028744">
    <property type="entry name" value="Addict_mod_HI1419"/>
    <property type="match status" value="1"/>
</dbReference>
<dbReference type="PANTHER" id="PTHR41791">
    <property type="entry name" value="SSL7039 PROTEIN"/>
    <property type="match status" value="1"/>
</dbReference>
<accession>A0ABZ2C2W7</accession>
<dbReference type="InterPro" id="IPR014056">
    <property type="entry name" value="TypeIITA-like_toxin_pred"/>
</dbReference>
<name>A0ABZ2C2W7_9RHOB</name>
<evidence type="ECO:0008006" key="3">
    <source>
        <dbReference type="Google" id="ProtNLM"/>
    </source>
</evidence>
<dbReference type="NCBIfam" id="TIGR02683">
    <property type="entry name" value="upstrm_HI1419"/>
    <property type="match status" value="1"/>
</dbReference>
<dbReference type="EMBL" id="CP143426">
    <property type="protein sequence ID" value="WVX51702.1"/>
    <property type="molecule type" value="Genomic_DNA"/>
</dbReference>
<reference evidence="1 2" key="1">
    <citation type="submission" date="2024-01" db="EMBL/GenBank/DDBJ databases">
        <title>Roseobacter fucihabitans sp. nov., isolated from the brown alga Fucus spiralis.</title>
        <authorList>
            <person name="Hahnke S."/>
            <person name="Berger M."/>
            <person name="Schlingloff A."/>
            <person name="Athale I."/>
            <person name="Neumann-Schaal M."/>
            <person name="Adenaya A."/>
            <person name="Poehlein A."/>
            <person name="Daniel R."/>
            <person name="Pertersen J."/>
            <person name="Brinkhoff T."/>
        </authorList>
    </citation>
    <scope>NUCLEOTIDE SEQUENCE [LARGE SCALE GENOMIC DNA]</scope>
    <source>
        <strain evidence="1 2">B14</strain>
        <plasmid evidence="1 2">pROLI81</plasmid>
    </source>
</reference>
<evidence type="ECO:0000313" key="1">
    <source>
        <dbReference type="EMBL" id="WVX51702.1"/>
    </source>
</evidence>
<dbReference type="Proteomes" id="UP001318682">
    <property type="component" value="Plasmid pROLI81"/>
</dbReference>